<proteinExistence type="predicted"/>
<reference evidence="2" key="1">
    <citation type="journal article" date="2023" name="Nat. Plants">
        <title>Single-cell RNA sequencing provides a high-resolution roadmap for understanding the multicellular compartmentation of specialized metabolism.</title>
        <authorList>
            <person name="Sun S."/>
            <person name="Shen X."/>
            <person name="Li Y."/>
            <person name="Li Y."/>
            <person name="Wang S."/>
            <person name="Li R."/>
            <person name="Zhang H."/>
            <person name="Shen G."/>
            <person name="Guo B."/>
            <person name="Wei J."/>
            <person name="Xu J."/>
            <person name="St-Pierre B."/>
            <person name="Chen S."/>
            <person name="Sun C."/>
        </authorList>
    </citation>
    <scope>NUCLEOTIDE SEQUENCE [LARGE SCALE GENOMIC DNA]</scope>
</reference>
<evidence type="ECO:0000313" key="1">
    <source>
        <dbReference type="EMBL" id="KAI5674912.1"/>
    </source>
</evidence>
<organism evidence="1 2">
    <name type="scientific">Catharanthus roseus</name>
    <name type="common">Madagascar periwinkle</name>
    <name type="synonym">Vinca rosea</name>
    <dbReference type="NCBI Taxonomy" id="4058"/>
    <lineage>
        <taxon>Eukaryota</taxon>
        <taxon>Viridiplantae</taxon>
        <taxon>Streptophyta</taxon>
        <taxon>Embryophyta</taxon>
        <taxon>Tracheophyta</taxon>
        <taxon>Spermatophyta</taxon>
        <taxon>Magnoliopsida</taxon>
        <taxon>eudicotyledons</taxon>
        <taxon>Gunneridae</taxon>
        <taxon>Pentapetalae</taxon>
        <taxon>asterids</taxon>
        <taxon>lamiids</taxon>
        <taxon>Gentianales</taxon>
        <taxon>Apocynaceae</taxon>
        <taxon>Rauvolfioideae</taxon>
        <taxon>Vinceae</taxon>
        <taxon>Catharanthinae</taxon>
        <taxon>Catharanthus</taxon>
    </lineage>
</organism>
<accession>A0ACC0BQM8</accession>
<sequence>MIDSVIIFCYASVVLGVLGLLMSQWINEVNGIKNQVKLINGEIQQGLVLDIEKTARMLAPLNQSTVDLGRFLSSSMATSELKNFSAIQTRVAPVLFQALATIPYLSQVSFISLNGLFFSYYIKGNDQEIIALYSNTSFSSSTNYTWYLSSVNPNTGKLYGQPIKTSPSKILDSDWFQQALNSTNGHASSAIGWENDQTNPLILNTINIGRSTGSVLSLGFSAKLFTGYFTKLVNAYGGSLYLSSNDETRFIQGVPNTQMVLNGNSSVSFELVDPFNGQQRGYVGNLTCGSSDGSSRASILDIWSIKYSVQCLSLDIIGLQSVLALALPSKVGGLEESIHNKIKSGLVLLILLAIAMVVTILSLGFFMIRSDRREMRLRASLIKQMEETQEAERKSMKRSLAYASASHDVRASLAGIFGLIELCRQEVVPGSNLDTNLRQAESCAKDLLGIVNSILDTSKIEAGRVQLEEDEFDLEQLVEDTVDLYHPVGMKKGVDVVLDGCDWSLTKFSQVKGDRGKLKQILSNLLSNAVKFTTEGYISVRVWAKKPSVSPNEEEDQNQMEFIFEVNDTGKGIPKEKQKIVFENYVQVKETASGQEGTGLGLGIVQSLVRLMGGEIGIVDKERGEKGTCFRFNIFLTVCKPVKNGYSDDIEAYGDGSWDDYSQYHSSPEMSSSPKLEGSHVVLFISSEGRSKILQKFIRRLGIKVSIVKDYQQLPHTLKKIKEKLFHSHSSGSRKDNESVNLQKEVPLSAFDGSDDIQILHKKNATNFVLMVIDANAGPFREISKAVAEFRRDLSQNFSRVVWLARSMNIQQGLDGDKLSSMDLIISNPFHGSRLYQVISLLPEFGGKLVEPPETKEEITPTLPQEKKIEEIDNRPLKGKKVLIAEDDTVLRKIASAMVSRLGADIYQCQNGEDALRLIVQNLNDQREHRSIYSLPFDYILMDCEMPVMNGYEATKRIREEEKPLGLHIPIIALTAHTAEEAASEMVEAGMDFHLTKPLKQAQLLEAINNIQQANN</sequence>
<dbReference type="Proteomes" id="UP001060085">
    <property type="component" value="Linkage Group LG02"/>
</dbReference>
<name>A0ACC0BQM8_CATRO</name>
<gene>
    <name evidence="1" type="ORF">M9H77_05862</name>
</gene>
<comment type="caution">
    <text evidence="1">The sequence shown here is derived from an EMBL/GenBank/DDBJ whole genome shotgun (WGS) entry which is preliminary data.</text>
</comment>
<dbReference type="EMBL" id="CM044702">
    <property type="protein sequence ID" value="KAI5674912.1"/>
    <property type="molecule type" value="Genomic_DNA"/>
</dbReference>
<protein>
    <submittedName>
        <fullName evidence="1">Uncharacterized protein</fullName>
    </submittedName>
</protein>
<evidence type="ECO:0000313" key="2">
    <source>
        <dbReference type="Proteomes" id="UP001060085"/>
    </source>
</evidence>
<keyword evidence="2" id="KW-1185">Reference proteome</keyword>